<sequence>ERVSTVIASPFHLTQIYSEEGKEFMAEIGDYAGFSVHEISLIGIDEVYPSTIKTKYIEFTQGDLSSSFEQLFEEQEEYTCIISEGISVSLDMHLGDIVRMVIQRDDESEIYPFKVVGIAAVMPGFFAEFGRSSASAHMGGVMISQEVYMNIMDIPPIPYLDKVFIKLSLESLSFSIKDQLELENEQNYDFDVINLQQRITQQQLFFTIINVFFSITLDATIVICLFGLLSSSYSTIIERKKEIGIIRTLGLKGKEITKLFTIESLIIMLSSG</sequence>
<comment type="caution">
    <text evidence="8">The sequence shown here is derived from an EMBL/GenBank/DDBJ whole genome shotgun (WGS) entry which is preliminary data.</text>
</comment>
<proteinExistence type="predicted"/>
<keyword evidence="4 6" id="KW-1133">Transmembrane helix</keyword>
<evidence type="ECO:0000256" key="2">
    <source>
        <dbReference type="ARBA" id="ARBA00022475"/>
    </source>
</evidence>
<evidence type="ECO:0000313" key="8">
    <source>
        <dbReference type="EMBL" id="GAI90022.1"/>
    </source>
</evidence>
<dbReference type="EMBL" id="BARW01020294">
    <property type="protein sequence ID" value="GAI90022.1"/>
    <property type="molecule type" value="Genomic_DNA"/>
</dbReference>
<evidence type="ECO:0000256" key="5">
    <source>
        <dbReference type="ARBA" id="ARBA00023136"/>
    </source>
</evidence>
<keyword evidence="5 6" id="KW-0472">Membrane</keyword>
<name>X1SAI8_9ZZZZ</name>
<evidence type="ECO:0000256" key="6">
    <source>
        <dbReference type="SAM" id="Phobius"/>
    </source>
</evidence>
<gene>
    <name evidence="8" type="ORF">S12H4_34314</name>
</gene>
<organism evidence="8">
    <name type="scientific">marine sediment metagenome</name>
    <dbReference type="NCBI Taxonomy" id="412755"/>
    <lineage>
        <taxon>unclassified sequences</taxon>
        <taxon>metagenomes</taxon>
        <taxon>ecological metagenomes</taxon>
    </lineage>
</organism>
<feature type="domain" description="ABC3 transporter permease C-terminal" evidence="7">
    <location>
        <begin position="220"/>
        <end position="270"/>
    </location>
</feature>
<evidence type="ECO:0000256" key="3">
    <source>
        <dbReference type="ARBA" id="ARBA00022692"/>
    </source>
</evidence>
<dbReference type="PANTHER" id="PTHR32522:SF5">
    <property type="entry name" value="ABC3 TRANSPORTER PERMEASE PROTEIN DOMAIN-CONTAINING PROTEIN"/>
    <property type="match status" value="1"/>
</dbReference>
<feature type="transmembrane region" description="Helical" evidence="6">
    <location>
        <begin position="204"/>
        <end position="229"/>
    </location>
</feature>
<dbReference type="PANTHER" id="PTHR32522">
    <property type="match status" value="1"/>
</dbReference>
<evidence type="ECO:0000256" key="4">
    <source>
        <dbReference type="ARBA" id="ARBA00022989"/>
    </source>
</evidence>
<dbReference type="InterPro" id="IPR003838">
    <property type="entry name" value="ABC3_permease_C"/>
</dbReference>
<dbReference type="Pfam" id="PF02687">
    <property type="entry name" value="FtsX"/>
    <property type="match status" value="1"/>
</dbReference>
<reference evidence="8" key="1">
    <citation type="journal article" date="2014" name="Front. Microbiol.">
        <title>High frequency of phylogenetically diverse reductive dehalogenase-homologous genes in deep subseafloor sedimentary metagenomes.</title>
        <authorList>
            <person name="Kawai M."/>
            <person name="Futagami T."/>
            <person name="Toyoda A."/>
            <person name="Takaki Y."/>
            <person name="Nishi S."/>
            <person name="Hori S."/>
            <person name="Arai W."/>
            <person name="Tsubouchi T."/>
            <person name="Morono Y."/>
            <person name="Uchiyama I."/>
            <person name="Ito T."/>
            <person name="Fujiyama A."/>
            <person name="Inagaki F."/>
            <person name="Takami H."/>
        </authorList>
    </citation>
    <scope>NUCLEOTIDE SEQUENCE</scope>
    <source>
        <strain evidence="8">Expedition CK06-06</strain>
    </source>
</reference>
<accession>X1SAI8</accession>
<protein>
    <recommendedName>
        <fullName evidence="7">ABC3 transporter permease C-terminal domain-containing protein</fullName>
    </recommendedName>
</protein>
<keyword evidence="2" id="KW-1003">Cell membrane</keyword>
<dbReference type="GO" id="GO:0005886">
    <property type="term" value="C:plasma membrane"/>
    <property type="evidence" value="ECO:0007669"/>
    <property type="project" value="UniProtKB-SubCell"/>
</dbReference>
<comment type="subcellular location">
    <subcellularLocation>
        <location evidence="1">Cell membrane</location>
        <topology evidence="1">Multi-pass membrane protein</topology>
    </subcellularLocation>
</comment>
<evidence type="ECO:0000256" key="1">
    <source>
        <dbReference type="ARBA" id="ARBA00004651"/>
    </source>
</evidence>
<feature type="non-terminal residue" evidence="8">
    <location>
        <position position="272"/>
    </location>
</feature>
<feature type="non-terminal residue" evidence="8">
    <location>
        <position position="1"/>
    </location>
</feature>
<keyword evidence="3 6" id="KW-0812">Transmembrane</keyword>
<evidence type="ECO:0000259" key="7">
    <source>
        <dbReference type="Pfam" id="PF02687"/>
    </source>
</evidence>
<dbReference type="AlphaFoldDB" id="X1SAI8"/>